<protein>
    <submittedName>
        <fullName evidence="9">Opticin</fullName>
    </submittedName>
</protein>
<dbReference type="KEGG" id="hai:109386457"/>
<keyword evidence="8" id="KW-1185">Reference proteome</keyword>
<dbReference type="GeneID" id="109386457"/>
<accession>A0A8B7S0V2</accession>
<dbReference type="GO" id="GO:0030199">
    <property type="term" value="P:collagen fibril organization"/>
    <property type="evidence" value="ECO:0007669"/>
    <property type="project" value="TreeGrafter"/>
</dbReference>
<organism evidence="8 9">
    <name type="scientific">Hipposideros armiger</name>
    <name type="common">Great Himalayan leaf-nosed bat</name>
    <dbReference type="NCBI Taxonomy" id="186990"/>
    <lineage>
        <taxon>Eukaryota</taxon>
        <taxon>Metazoa</taxon>
        <taxon>Chordata</taxon>
        <taxon>Craniata</taxon>
        <taxon>Vertebrata</taxon>
        <taxon>Euteleostomi</taxon>
        <taxon>Mammalia</taxon>
        <taxon>Eutheria</taxon>
        <taxon>Laurasiatheria</taxon>
        <taxon>Chiroptera</taxon>
        <taxon>Yinpterochiroptera</taxon>
        <taxon>Rhinolophoidea</taxon>
        <taxon>Hipposideridae</taxon>
        <taxon>Hipposideros</taxon>
    </lineage>
</organism>
<dbReference type="Proteomes" id="UP000694851">
    <property type="component" value="Unplaced"/>
</dbReference>
<evidence type="ECO:0000256" key="2">
    <source>
        <dbReference type="ARBA" id="ARBA00022525"/>
    </source>
</evidence>
<dbReference type="InterPro" id="IPR032675">
    <property type="entry name" value="LRR_dom_sf"/>
</dbReference>
<proteinExistence type="predicted"/>
<reference evidence="9" key="1">
    <citation type="submission" date="2025-08" db="UniProtKB">
        <authorList>
            <consortium name="RefSeq"/>
        </authorList>
    </citation>
    <scope>IDENTIFICATION</scope>
    <source>
        <tissue evidence="9">Muscle</tissue>
    </source>
</reference>
<dbReference type="InterPro" id="IPR043547">
    <property type="entry name" value="Mimecan/Epiphycan/Opticin"/>
</dbReference>
<dbReference type="GO" id="GO:0061975">
    <property type="term" value="P:articular cartilage development"/>
    <property type="evidence" value="ECO:0007669"/>
    <property type="project" value="TreeGrafter"/>
</dbReference>
<keyword evidence="3 7" id="KW-0732">Signal</keyword>
<gene>
    <name evidence="9" type="primary">OPTC</name>
</gene>
<dbReference type="OrthoDB" id="676979at2759"/>
<evidence type="ECO:0000256" key="3">
    <source>
        <dbReference type="ARBA" id="ARBA00022729"/>
    </source>
</evidence>
<feature type="region of interest" description="Disordered" evidence="6">
    <location>
        <begin position="18"/>
        <end position="50"/>
    </location>
</feature>
<keyword evidence="4" id="KW-1015">Disulfide bond</keyword>
<evidence type="ECO:0000256" key="5">
    <source>
        <dbReference type="ARBA" id="ARBA00023180"/>
    </source>
</evidence>
<dbReference type="PANTHER" id="PTHR46269">
    <property type="entry name" value="EPIPHYCAN-RELATED"/>
    <property type="match status" value="1"/>
</dbReference>
<dbReference type="CTD" id="26254"/>
<evidence type="ECO:0000256" key="7">
    <source>
        <dbReference type="SAM" id="SignalP"/>
    </source>
</evidence>
<dbReference type="RefSeq" id="XP_019505160.1">
    <property type="nucleotide sequence ID" value="XM_019649615.1"/>
</dbReference>
<dbReference type="SUPFAM" id="SSF52058">
    <property type="entry name" value="L domain-like"/>
    <property type="match status" value="1"/>
</dbReference>
<dbReference type="Gene3D" id="3.80.10.10">
    <property type="entry name" value="Ribonuclease Inhibitor"/>
    <property type="match status" value="1"/>
</dbReference>
<evidence type="ECO:0000313" key="8">
    <source>
        <dbReference type="Proteomes" id="UP000694851"/>
    </source>
</evidence>
<comment type="subcellular location">
    <subcellularLocation>
        <location evidence="1">Secreted</location>
    </subcellularLocation>
</comment>
<feature type="signal peptide" evidence="7">
    <location>
        <begin position="1"/>
        <end position="19"/>
    </location>
</feature>
<name>A0A8B7S0V2_HIPAR</name>
<keyword evidence="5" id="KW-0325">Glycoprotein</keyword>
<dbReference type="GO" id="GO:0005615">
    <property type="term" value="C:extracellular space"/>
    <property type="evidence" value="ECO:0007669"/>
    <property type="project" value="TreeGrafter"/>
</dbReference>
<evidence type="ECO:0000256" key="1">
    <source>
        <dbReference type="ARBA" id="ARBA00004613"/>
    </source>
</evidence>
<keyword evidence="2" id="KW-0964">Secreted</keyword>
<evidence type="ECO:0000313" key="9">
    <source>
        <dbReference type="RefSeq" id="XP_019505160.1"/>
    </source>
</evidence>
<dbReference type="GO" id="GO:0060348">
    <property type="term" value="P:bone development"/>
    <property type="evidence" value="ECO:0007669"/>
    <property type="project" value="TreeGrafter"/>
</dbReference>
<feature type="compositionally biased region" description="Basic and acidic residues" evidence="6">
    <location>
        <begin position="23"/>
        <end position="42"/>
    </location>
</feature>
<dbReference type="GO" id="GO:0031012">
    <property type="term" value="C:extracellular matrix"/>
    <property type="evidence" value="ECO:0007669"/>
    <property type="project" value="TreeGrafter"/>
</dbReference>
<dbReference type="AlphaFoldDB" id="A0A8B7S0V2"/>
<evidence type="ECO:0000256" key="4">
    <source>
        <dbReference type="ARBA" id="ARBA00023157"/>
    </source>
</evidence>
<dbReference type="PANTHER" id="PTHR46269:SF4">
    <property type="entry name" value="OPTICIN"/>
    <property type="match status" value="1"/>
</dbReference>
<evidence type="ECO:0000256" key="6">
    <source>
        <dbReference type="SAM" id="MobiDB-lite"/>
    </source>
</evidence>
<feature type="chain" id="PRO_5034355937" evidence="7">
    <location>
        <begin position="20"/>
        <end position="238"/>
    </location>
</feature>
<sequence>MNLPASLSLLALALQEAGPTSLPKKEKERSKEQLHREGHSDSVPHPGNYALSVDNYDEAIDLSNCEELTGCGDQVPEVSAKVIQVNLKRTDLSRNFVSSINDDALHLPPALQDLILPGSQMTALPRLPMGIEVLDIRLNQLQSSGMQPGAFRALEKPQFLYLDDNLMNSMPGSLQLSVCSFQNNMIETMHRDTFCATKKHKHTQRGLEDIRLDSKPINLGLLPSTISCLPGPPTGRFS</sequence>